<reference evidence="8" key="1">
    <citation type="journal article" date="2017" name="Nat. Ecol. Evol.">
        <title>Genome expansion and lineage-specific genetic innovations in the forest pathogenic fungi Armillaria.</title>
        <authorList>
            <person name="Sipos G."/>
            <person name="Prasanna A.N."/>
            <person name="Walter M.C."/>
            <person name="O'Connor E."/>
            <person name="Balint B."/>
            <person name="Krizsan K."/>
            <person name="Kiss B."/>
            <person name="Hess J."/>
            <person name="Varga T."/>
            <person name="Slot J."/>
            <person name="Riley R."/>
            <person name="Boka B."/>
            <person name="Rigling D."/>
            <person name="Barry K."/>
            <person name="Lee J."/>
            <person name="Mihaltcheva S."/>
            <person name="LaButti K."/>
            <person name="Lipzen A."/>
            <person name="Waldron R."/>
            <person name="Moloney N.M."/>
            <person name="Sperisen C."/>
            <person name="Kredics L."/>
            <person name="Vagvoelgyi C."/>
            <person name="Patrignani A."/>
            <person name="Fitzpatrick D."/>
            <person name="Nagy I."/>
            <person name="Doyle S."/>
            <person name="Anderson J.B."/>
            <person name="Grigoriev I.V."/>
            <person name="Gueldener U."/>
            <person name="Muensterkoetter M."/>
            <person name="Nagy L.G."/>
        </authorList>
    </citation>
    <scope>NUCLEOTIDE SEQUENCE [LARGE SCALE GENOMIC DNA]</scope>
    <source>
        <strain evidence="8">C18/9</strain>
    </source>
</reference>
<evidence type="ECO:0000256" key="3">
    <source>
        <dbReference type="ARBA" id="ARBA00022692"/>
    </source>
</evidence>
<evidence type="ECO:0000256" key="5">
    <source>
        <dbReference type="ARBA" id="ARBA00023136"/>
    </source>
</evidence>
<dbReference type="STRING" id="47428.A0A284RWK9"/>
<evidence type="ECO:0000256" key="2">
    <source>
        <dbReference type="ARBA" id="ARBA00007262"/>
    </source>
</evidence>
<gene>
    <name evidence="7" type="ORF">ARMOST_16584</name>
</gene>
<dbReference type="InterPro" id="IPR009311">
    <property type="entry name" value="IFI6/IFI27-like"/>
</dbReference>
<dbReference type="InterPro" id="IPR038213">
    <property type="entry name" value="IFI6/IFI27-like_sf"/>
</dbReference>
<keyword evidence="3 6" id="KW-0812">Transmembrane</keyword>
<keyword evidence="5 6" id="KW-0472">Membrane</keyword>
<protein>
    <submittedName>
        <fullName evidence="7">Uncharacterized protein</fullName>
    </submittedName>
</protein>
<comment type="subcellular location">
    <subcellularLocation>
        <location evidence="1">Membrane</location>
        <topology evidence="1">Multi-pass membrane protein</topology>
    </subcellularLocation>
</comment>
<dbReference type="PANTHER" id="PTHR16932">
    <property type="entry name" value="INTERFERON ALPHA-INDUCIBLE PROTEIN 27"/>
    <property type="match status" value="1"/>
</dbReference>
<dbReference type="AlphaFoldDB" id="A0A284RWK9"/>
<comment type="similarity">
    <text evidence="2">Belongs to the IFI6/IFI27 family.</text>
</comment>
<dbReference type="PANTHER" id="PTHR16932:SF18">
    <property type="entry name" value="INTERFERON, ALPHA-INDUCIBLE PROTEIN 27-LIKE 2"/>
    <property type="match status" value="1"/>
</dbReference>
<evidence type="ECO:0000256" key="4">
    <source>
        <dbReference type="ARBA" id="ARBA00022989"/>
    </source>
</evidence>
<feature type="transmembrane region" description="Helical" evidence="6">
    <location>
        <begin position="125"/>
        <end position="143"/>
    </location>
</feature>
<evidence type="ECO:0000313" key="8">
    <source>
        <dbReference type="Proteomes" id="UP000219338"/>
    </source>
</evidence>
<keyword evidence="4 6" id="KW-1133">Transmembrane helix</keyword>
<accession>A0A284RWK9</accession>
<evidence type="ECO:0000313" key="7">
    <source>
        <dbReference type="EMBL" id="SJL13146.1"/>
    </source>
</evidence>
<feature type="transmembrane region" description="Helical" evidence="6">
    <location>
        <begin position="22"/>
        <end position="46"/>
    </location>
</feature>
<feature type="transmembrane region" description="Helical" evidence="6">
    <location>
        <begin position="89"/>
        <end position="113"/>
    </location>
</feature>
<dbReference type="OrthoDB" id="440424at2759"/>
<evidence type="ECO:0000256" key="1">
    <source>
        <dbReference type="ARBA" id="ARBA00004141"/>
    </source>
</evidence>
<dbReference type="Proteomes" id="UP000219338">
    <property type="component" value="Unassembled WGS sequence"/>
</dbReference>
<dbReference type="GO" id="GO:0016020">
    <property type="term" value="C:membrane"/>
    <property type="evidence" value="ECO:0007669"/>
    <property type="project" value="UniProtKB-SubCell"/>
</dbReference>
<feature type="transmembrane region" description="Helical" evidence="6">
    <location>
        <begin position="58"/>
        <end position="83"/>
    </location>
</feature>
<proteinExistence type="inferred from homology"/>
<keyword evidence="8" id="KW-1185">Reference proteome</keyword>
<organism evidence="7 8">
    <name type="scientific">Armillaria ostoyae</name>
    <name type="common">Armillaria root rot fungus</name>
    <dbReference type="NCBI Taxonomy" id="47428"/>
    <lineage>
        <taxon>Eukaryota</taxon>
        <taxon>Fungi</taxon>
        <taxon>Dikarya</taxon>
        <taxon>Basidiomycota</taxon>
        <taxon>Agaricomycotina</taxon>
        <taxon>Agaricomycetes</taxon>
        <taxon>Agaricomycetidae</taxon>
        <taxon>Agaricales</taxon>
        <taxon>Marasmiineae</taxon>
        <taxon>Physalacriaceae</taxon>
        <taxon>Armillaria</taxon>
    </lineage>
</organism>
<evidence type="ECO:0000256" key="6">
    <source>
        <dbReference type="SAM" id="Phobius"/>
    </source>
</evidence>
<name>A0A284RWK9_ARMOS</name>
<dbReference type="OMA" id="IPWLWTA"/>
<sequence>MPPLPPNWIIGGAAGAGLTPMIIRLILGLFGFGAAGPVAGTLAALIQSGIGNVAARSLFALAQSIAMGGSLGTDVSAFFGGIVGSILGWFGGGIAAAIQSGIGNVAAGSLFAMWQSIAMGGAIPWGVYAVSGIIGGITGWILSRFGGKGGKPEEDSN</sequence>
<dbReference type="EMBL" id="FUEG01000019">
    <property type="protein sequence ID" value="SJL13146.1"/>
    <property type="molecule type" value="Genomic_DNA"/>
</dbReference>
<dbReference type="Gene3D" id="6.10.110.10">
    <property type="match status" value="2"/>
</dbReference>